<dbReference type="RefSeq" id="WP_182385018.1">
    <property type="nucleotide sequence ID" value="NZ_CP059833.1"/>
</dbReference>
<evidence type="ECO:0000313" key="4">
    <source>
        <dbReference type="EMBL" id="QMV84209.1"/>
    </source>
</evidence>
<evidence type="ECO:0000259" key="2">
    <source>
        <dbReference type="PROSITE" id="PS51192"/>
    </source>
</evidence>
<dbReference type="InterPro" id="IPR029464">
    <property type="entry name" value="HSDR_N"/>
</dbReference>
<dbReference type="GO" id="GO:0005829">
    <property type="term" value="C:cytosol"/>
    <property type="evidence" value="ECO:0007669"/>
    <property type="project" value="TreeGrafter"/>
</dbReference>
<feature type="domain" description="Helicase C-terminal" evidence="3">
    <location>
        <begin position="636"/>
        <end position="821"/>
    </location>
</feature>
<keyword evidence="4" id="KW-0067">ATP-binding</keyword>
<dbReference type="GO" id="GO:0016787">
    <property type="term" value="F:hydrolase activity"/>
    <property type="evidence" value="ECO:0007669"/>
    <property type="project" value="InterPro"/>
</dbReference>
<dbReference type="InterPro" id="IPR014001">
    <property type="entry name" value="Helicase_ATP-bd"/>
</dbReference>
<keyword evidence="4" id="KW-0347">Helicase</keyword>
<evidence type="ECO:0000256" key="1">
    <source>
        <dbReference type="SAM" id="Coils"/>
    </source>
</evidence>
<dbReference type="GO" id="GO:0006304">
    <property type="term" value="P:DNA modification"/>
    <property type="evidence" value="ECO:0007669"/>
    <property type="project" value="InterPro"/>
</dbReference>
<dbReference type="InterPro" id="IPR013670">
    <property type="entry name" value="EcoEI_R_C_dom"/>
</dbReference>
<dbReference type="Pfam" id="PF13643">
    <property type="entry name" value="DUF4145"/>
    <property type="match status" value="1"/>
</dbReference>
<reference evidence="4 5" key="1">
    <citation type="submission" date="2020-07" db="EMBL/GenBank/DDBJ databases">
        <title>non toxigenic Corynebacterium sp. nov from a clinical source.</title>
        <authorList>
            <person name="Bernier A.-M."/>
            <person name="Bernard K."/>
        </authorList>
    </citation>
    <scope>NUCLEOTIDE SEQUENCE [LARGE SCALE GENOMIC DNA]</scope>
    <source>
        <strain evidence="5">NML 93-0612</strain>
    </source>
</reference>
<dbReference type="Pfam" id="PF13588">
    <property type="entry name" value="HSDR_N_2"/>
    <property type="match status" value="1"/>
</dbReference>
<dbReference type="CDD" id="cd18799">
    <property type="entry name" value="SF2_C_EcoAI-like"/>
    <property type="match status" value="1"/>
</dbReference>
<dbReference type="Pfam" id="PF04851">
    <property type="entry name" value="ResIII"/>
    <property type="match status" value="1"/>
</dbReference>
<sequence>MTTPSRSNFAFVGPVFPRLLSDCRGAEAAAVSNPRASAIHARFVTEAMIKHISAFYGLETGGAMLDLARAPKFRQVVPPSIQNKIHALRKIGNVAAHEDKHIEQQVAIHAIAHLYDLMVWAAANVADRGRAAIPNEAFDPQILFDAPKQQAKTAAQLRKLQFELDQREQQHALQLSEERERLRAEREEHLRQQERFRKESAEQAAEIARLRAELEEKTRAELVEAQAEAGAVDTTANFAISEADTRRDIINPMLAAAGFSVEKGNVREEVQLPSGRADYVLYGEDGKALAVVEAKKPSVSISAGRQQAARYARELEAQFGQRPIIYYTTGYLVEMWDDVALPSGVEPKPREVDGYATARELYQLIRFRTLRQDLTKVTHDSEIAGRPYQAIAIRAVAEHLSDGYRKALLVMATGTGKTRTAIALVKMLKDAGWVKNVLFLADRKALVNQAAKNFSALYPDAGIVNLLKESKTDGTVYLSTYQSMIKQLGEKFTPYAFDLIIVDEAHRSIYRRYRRIFDYFDSYLIGLTATPRDEIDHNTYSMFDLQDGQPTTEYSLEQAVSEGYLVHYRPYAAESIILQTGVCYEDLSEEDKVKWDLAEWGTDEDGNKLESPEGADASEINAKLYNLSTIDLVLKQVLTHGIKVDGADRIGKTIVFARNQYHADLIYKRFAVVDPKVNAEVITSGVDNPDELIERFEDPSPRGIDVAISVDMLDTGIDVPEIVNLVFFKPVHSQTKFWQMIGRGTRTRKELFGEGLDKEEFFVFDYCDNLRHFAGADKPATEGSKQRSLSERLFLRRLELLDRSKDAELRASIRTHLQQQLGGVPESSPLVSPKARPILDRYREPASWESLSAADYADMEEHLANLPFASAAENEHAKRFDLVVLGCQTAVAEEQPVPDGFRLRVQRLATNLLTKLNVKSIAAQAKLLEQAASDEWWDGVTEMELEVLRRGMRSLVHNVDRGQRNAVVMDIKDELGELNLMSLPLEGAAGTVVESTVEQKIQAVLDKHGDALVLQKIRRAKPLTGVDIISLEQLVASAGISDVAGLREELGMSLPRFVRTMVGLEENVAREVFADWISGSRLNATQLAFLNRVVGGLVQNGIVTMGDLWEAPYNDYGDPLDVFGGNTAMVYDLRDRLQRIEQSVEEIS</sequence>
<dbReference type="PANTHER" id="PTHR47396:SF1">
    <property type="entry name" value="ATP-DEPENDENT HELICASE IRC3-RELATED"/>
    <property type="match status" value="1"/>
</dbReference>
<organism evidence="4 5">
    <name type="scientific">Corynebacterium hindlerae</name>
    <dbReference type="NCBI Taxonomy" id="699041"/>
    <lineage>
        <taxon>Bacteria</taxon>
        <taxon>Bacillati</taxon>
        <taxon>Actinomycetota</taxon>
        <taxon>Actinomycetes</taxon>
        <taxon>Mycobacteriales</taxon>
        <taxon>Corynebacteriaceae</taxon>
        <taxon>Corynebacterium</taxon>
    </lineage>
</organism>
<dbReference type="InterPro" id="IPR050742">
    <property type="entry name" value="Helicase_Restrict-Modif_Enz"/>
</dbReference>
<dbReference type="GO" id="GO:0005524">
    <property type="term" value="F:ATP binding"/>
    <property type="evidence" value="ECO:0007669"/>
    <property type="project" value="InterPro"/>
</dbReference>
<dbReference type="SMART" id="SM00487">
    <property type="entry name" value="DEXDc"/>
    <property type="match status" value="1"/>
</dbReference>
<feature type="domain" description="Helicase ATP-binding" evidence="2">
    <location>
        <begin position="398"/>
        <end position="549"/>
    </location>
</feature>
<dbReference type="GO" id="GO:0004386">
    <property type="term" value="F:helicase activity"/>
    <property type="evidence" value="ECO:0007669"/>
    <property type="project" value="UniProtKB-KW"/>
</dbReference>
<dbReference type="PROSITE" id="PS51194">
    <property type="entry name" value="HELICASE_CTER"/>
    <property type="match status" value="1"/>
</dbReference>
<keyword evidence="1" id="KW-0175">Coiled coil</keyword>
<keyword evidence="4" id="KW-0378">Hydrolase</keyword>
<dbReference type="CDD" id="cd18032">
    <property type="entry name" value="DEXHc_RE_I_III_res"/>
    <property type="match status" value="1"/>
</dbReference>
<proteinExistence type="predicted"/>
<dbReference type="Gene3D" id="3.40.50.300">
    <property type="entry name" value="P-loop containing nucleotide triphosphate hydrolases"/>
    <property type="match status" value="2"/>
</dbReference>
<dbReference type="GO" id="GO:0003677">
    <property type="term" value="F:DNA binding"/>
    <property type="evidence" value="ECO:0007669"/>
    <property type="project" value="InterPro"/>
</dbReference>
<dbReference type="Proteomes" id="UP000515570">
    <property type="component" value="Chromosome"/>
</dbReference>
<protein>
    <submittedName>
        <fullName evidence="4">DEAD/DEAH box helicase family protein</fullName>
    </submittedName>
</protein>
<feature type="coiled-coil region" evidence="1">
    <location>
        <begin position="172"/>
        <end position="220"/>
    </location>
</feature>
<dbReference type="PANTHER" id="PTHR47396">
    <property type="entry name" value="TYPE I RESTRICTION ENZYME ECOKI R PROTEIN"/>
    <property type="match status" value="1"/>
</dbReference>
<dbReference type="PROSITE" id="PS51192">
    <property type="entry name" value="HELICASE_ATP_BIND_1"/>
    <property type="match status" value="1"/>
</dbReference>
<dbReference type="SUPFAM" id="SSF52540">
    <property type="entry name" value="P-loop containing nucleoside triphosphate hydrolases"/>
    <property type="match status" value="1"/>
</dbReference>
<dbReference type="Pfam" id="PF00271">
    <property type="entry name" value="Helicase_C"/>
    <property type="match status" value="1"/>
</dbReference>
<evidence type="ECO:0000313" key="5">
    <source>
        <dbReference type="Proteomes" id="UP000515570"/>
    </source>
</evidence>
<dbReference type="InterPro" id="IPR006935">
    <property type="entry name" value="Helicase/UvrB_N"/>
</dbReference>
<gene>
    <name evidence="4" type="ORF">HW450_07410</name>
</gene>
<evidence type="ECO:0000259" key="3">
    <source>
        <dbReference type="PROSITE" id="PS51194"/>
    </source>
</evidence>
<dbReference type="InterPro" id="IPR025285">
    <property type="entry name" value="DUF4145"/>
</dbReference>
<dbReference type="InterPro" id="IPR027417">
    <property type="entry name" value="P-loop_NTPase"/>
</dbReference>
<dbReference type="EMBL" id="CP059833">
    <property type="protein sequence ID" value="QMV84209.1"/>
    <property type="molecule type" value="Genomic_DNA"/>
</dbReference>
<keyword evidence="4" id="KW-0547">Nucleotide-binding</keyword>
<accession>A0A7G5FC68</accession>
<dbReference type="REBASE" id="438892">
    <property type="entry name" value="Csp612ORF7395P"/>
</dbReference>
<name>A0A7G5FC68_9CORY</name>
<dbReference type="Pfam" id="PF08463">
    <property type="entry name" value="EcoEI_R_C"/>
    <property type="match status" value="1"/>
</dbReference>
<dbReference type="InterPro" id="IPR001650">
    <property type="entry name" value="Helicase_C-like"/>
</dbReference>
<dbReference type="AlphaFoldDB" id="A0A7G5FC68"/>
<dbReference type="Gene3D" id="3.90.1570.30">
    <property type="match status" value="1"/>
</dbReference>
<keyword evidence="5" id="KW-1185">Reference proteome</keyword>